<evidence type="ECO:0000256" key="4">
    <source>
        <dbReference type="ARBA" id="ARBA00023136"/>
    </source>
</evidence>
<dbReference type="EMBL" id="CAMXCT010005424">
    <property type="protein sequence ID" value="CAI4012327.1"/>
    <property type="molecule type" value="Genomic_DNA"/>
</dbReference>
<feature type="transmembrane region" description="Helical" evidence="5">
    <location>
        <begin position="59"/>
        <end position="77"/>
    </location>
</feature>
<dbReference type="OrthoDB" id="423534at2759"/>
<evidence type="ECO:0000313" key="6">
    <source>
        <dbReference type="EMBL" id="CAI4012327.1"/>
    </source>
</evidence>
<dbReference type="Pfam" id="PF08507">
    <property type="entry name" value="COPI_assoc"/>
    <property type="match status" value="1"/>
</dbReference>
<dbReference type="AlphaFoldDB" id="A0A9P1GJ83"/>
<dbReference type="PANTHER" id="PTHR28128">
    <property type="entry name" value="GOLGI APPARATUS MEMBRANE PROTEIN TVP15"/>
    <property type="match status" value="1"/>
</dbReference>
<keyword evidence="8" id="KW-0547">Nucleotide-binding</keyword>
<dbReference type="GO" id="GO:0005524">
    <property type="term" value="F:ATP binding"/>
    <property type="evidence" value="ECO:0007669"/>
    <property type="project" value="UniProtKB-KW"/>
</dbReference>
<dbReference type="InterPro" id="IPR013714">
    <property type="entry name" value="Golgi_TVP15"/>
</dbReference>
<reference evidence="7" key="2">
    <citation type="submission" date="2024-04" db="EMBL/GenBank/DDBJ databases">
        <authorList>
            <person name="Chen Y."/>
            <person name="Shah S."/>
            <person name="Dougan E. K."/>
            <person name="Thang M."/>
            <person name="Chan C."/>
        </authorList>
    </citation>
    <scope>NUCLEOTIDE SEQUENCE [LARGE SCALE GENOMIC DNA]</scope>
</reference>
<gene>
    <name evidence="6" type="ORF">C1SCF055_LOCUS37398</name>
</gene>
<proteinExistence type="predicted"/>
<feature type="transmembrane region" description="Helical" evidence="5">
    <location>
        <begin position="130"/>
        <end position="150"/>
    </location>
</feature>
<evidence type="ECO:0000256" key="3">
    <source>
        <dbReference type="ARBA" id="ARBA00022989"/>
    </source>
</evidence>
<evidence type="ECO:0000256" key="5">
    <source>
        <dbReference type="SAM" id="Phobius"/>
    </source>
</evidence>
<comment type="caution">
    <text evidence="6">The sequence shown here is derived from an EMBL/GenBank/DDBJ whole genome shotgun (WGS) entry which is preliminary data.</text>
</comment>
<evidence type="ECO:0000313" key="9">
    <source>
        <dbReference type="Proteomes" id="UP001152797"/>
    </source>
</evidence>
<accession>A0A9P1GJ83</accession>
<dbReference type="GO" id="GO:0016020">
    <property type="term" value="C:membrane"/>
    <property type="evidence" value="ECO:0007669"/>
    <property type="project" value="UniProtKB-SubCell"/>
</dbReference>
<keyword evidence="3 5" id="KW-1133">Transmembrane helix</keyword>
<dbReference type="EMBL" id="CAMXCT030005424">
    <property type="protein sequence ID" value="CAL4799639.1"/>
    <property type="molecule type" value="Genomic_DNA"/>
</dbReference>
<dbReference type="Proteomes" id="UP001152797">
    <property type="component" value="Unassembled WGS sequence"/>
</dbReference>
<name>A0A9P1GJ83_9DINO</name>
<reference evidence="6" key="1">
    <citation type="submission" date="2022-10" db="EMBL/GenBank/DDBJ databases">
        <authorList>
            <person name="Chen Y."/>
            <person name="Dougan E. K."/>
            <person name="Chan C."/>
            <person name="Rhodes N."/>
            <person name="Thang M."/>
        </authorList>
    </citation>
    <scope>NUCLEOTIDE SEQUENCE</scope>
</reference>
<evidence type="ECO:0000313" key="8">
    <source>
        <dbReference type="EMBL" id="CAL4799639.1"/>
    </source>
</evidence>
<dbReference type="EMBL" id="CAMXCT020005424">
    <property type="protein sequence ID" value="CAL1165702.1"/>
    <property type="molecule type" value="Genomic_DNA"/>
</dbReference>
<keyword evidence="9" id="KW-1185">Reference proteome</keyword>
<evidence type="ECO:0000256" key="2">
    <source>
        <dbReference type="ARBA" id="ARBA00022692"/>
    </source>
</evidence>
<keyword evidence="4 5" id="KW-0472">Membrane</keyword>
<dbReference type="PANTHER" id="PTHR28128:SF1">
    <property type="entry name" value="GOLGI APPARATUS MEMBRANE PROTEIN TVP15"/>
    <property type="match status" value="1"/>
</dbReference>
<sequence length="167" mass="18948">MDETHKKSLKEISDHFAKLQEYIEEAPHRIKVGCFAGGAAIVLNGLLSVIDIFDVLDEPIYYVVNAYMVFFGAVTMVTESDPSFITQLHDSLLPVQKWMHEWAKGLTMLWGRGLFYVFQGTLCTLCSSLLSFGLIIGVYMTVMGVLCLLIHYKRSRVQPPAEYIRIH</sequence>
<keyword evidence="2 5" id="KW-0812">Transmembrane</keyword>
<keyword evidence="8" id="KW-0067">ATP-binding</keyword>
<evidence type="ECO:0000313" key="7">
    <source>
        <dbReference type="EMBL" id="CAL1165702.1"/>
    </source>
</evidence>
<comment type="subcellular location">
    <subcellularLocation>
        <location evidence="1">Membrane</location>
        <topology evidence="1">Multi-pass membrane protein</topology>
    </subcellularLocation>
</comment>
<evidence type="ECO:0000256" key="1">
    <source>
        <dbReference type="ARBA" id="ARBA00004141"/>
    </source>
</evidence>
<protein>
    <submittedName>
        <fullName evidence="8">ATP-binding cassette sub-family B member 10, mitochondrial</fullName>
    </submittedName>
</protein>
<organism evidence="6">
    <name type="scientific">Cladocopium goreaui</name>
    <dbReference type="NCBI Taxonomy" id="2562237"/>
    <lineage>
        <taxon>Eukaryota</taxon>
        <taxon>Sar</taxon>
        <taxon>Alveolata</taxon>
        <taxon>Dinophyceae</taxon>
        <taxon>Suessiales</taxon>
        <taxon>Symbiodiniaceae</taxon>
        <taxon>Cladocopium</taxon>
    </lineage>
</organism>